<evidence type="ECO:0000256" key="1">
    <source>
        <dbReference type="ARBA" id="ARBA00001968"/>
    </source>
</evidence>
<dbReference type="EMBL" id="PKPP01000631">
    <property type="protein sequence ID" value="PWA90426.1"/>
    <property type="molecule type" value="Genomic_DNA"/>
</dbReference>
<dbReference type="AlphaFoldDB" id="A0A2U1PXH7"/>
<keyword evidence="4" id="KW-0540">Nuclease</keyword>
<dbReference type="InterPro" id="IPR045249">
    <property type="entry name" value="HARBI1-like"/>
</dbReference>
<comment type="caution">
    <text evidence="10">The sequence shown here is derived from an EMBL/GenBank/DDBJ whole genome shotgun (WGS) entry which is preliminary data.</text>
</comment>
<gene>
    <name evidence="10" type="ORF">CTI12_AA034820</name>
</gene>
<evidence type="ECO:0000313" key="10">
    <source>
        <dbReference type="EMBL" id="PWA90426.1"/>
    </source>
</evidence>
<comment type="similarity">
    <text evidence="3">Belongs to the HARBI1 family.</text>
</comment>
<evidence type="ECO:0000256" key="6">
    <source>
        <dbReference type="ARBA" id="ARBA00022801"/>
    </source>
</evidence>
<dbReference type="Pfam" id="PF13359">
    <property type="entry name" value="DDE_Tnp_4"/>
    <property type="match status" value="1"/>
</dbReference>
<comment type="subcellular location">
    <subcellularLocation>
        <location evidence="2">Nucleus</location>
    </subcellularLocation>
</comment>
<keyword evidence="7" id="KW-0539">Nucleus</keyword>
<comment type="cofactor">
    <cofactor evidence="1">
        <name>a divalent metal cation</name>
        <dbReference type="ChEBI" id="CHEBI:60240"/>
    </cofactor>
</comment>
<dbReference type="GO" id="GO:0005634">
    <property type="term" value="C:nucleus"/>
    <property type="evidence" value="ECO:0007669"/>
    <property type="project" value="UniProtKB-SubCell"/>
</dbReference>
<dbReference type="GO" id="GO:0016787">
    <property type="term" value="F:hydrolase activity"/>
    <property type="evidence" value="ECO:0007669"/>
    <property type="project" value="UniProtKB-KW"/>
</dbReference>
<evidence type="ECO:0000256" key="2">
    <source>
        <dbReference type="ARBA" id="ARBA00004123"/>
    </source>
</evidence>
<feature type="domain" description="DDE Tnp4" evidence="9">
    <location>
        <begin position="163"/>
        <end position="329"/>
    </location>
</feature>
<evidence type="ECO:0000256" key="5">
    <source>
        <dbReference type="ARBA" id="ARBA00022723"/>
    </source>
</evidence>
<dbReference type="STRING" id="35608.A0A2U1PXH7"/>
<dbReference type="Proteomes" id="UP000245207">
    <property type="component" value="Unassembled WGS sequence"/>
</dbReference>
<keyword evidence="11" id="KW-1185">Reference proteome</keyword>
<evidence type="ECO:0000256" key="8">
    <source>
        <dbReference type="SAM" id="MobiDB-lite"/>
    </source>
</evidence>
<protein>
    <submittedName>
        <fullName evidence="10">Harbinger transposase-derived nuclease</fullName>
    </submittedName>
</protein>
<dbReference type="PANTHER" id="PTHR22930:SF291">
    <property type="entry name" value="EXPRESSED PROTEIN"/>
    <property type="match status" value="1"/>
</dbReference>
<name>A0A2U1PXH7_ARTAN</name>
<accession>A0A2U1PXH7</accession>
<dbReference type="GO" id="GO:0046872">
    <property type="term" value="F:metal ion binding"/>
    <property type="evidence" value="ECO:0007669"/>
    <property type="project" value="UniProtKB-KW"/>
</dbReference>
<feature type="region of interest" description="Disordered" evidence="8">
    <location>
        <begin position="1"/>
        <end position="22"/>
    </location>
</feature>
<dbReference type="GO" id="GO:0004518">
    <property type="term" value="F:nuclease activity"/>
    <property type="evidence" value="ECO:0007669"/>
    <property type="project" value="UniProtKB-KW"/>
</dbReference>
<evidence type="ECO:0000256" key="3">
    <source>
        <dbReference type="ARBA" id="ARBA00006958"/>
    </source>
</evidence>
<evidence type="ECO:0000256" key="7">
    <source>
        <dbReference type="ARBA" id="ARBA00023242"/>
    </source>
</evidence>
<dbReference type="OrthoDB" id="2668416at2759"/>
<evidence type="ECO:0000313" key="11">
    <source>
        <dbReference type="Proteomes" id="UP000245207"/>
    </source>
</evidence>
<reference evidence="10 11" key="1">
    <citation type="journal article" date="2018" name="Mol. Plant">
        <title>The genome of Artemisia annua provides insight into the evolution of Asteraceae family and artemisinin biosynthesis.</title>
        <authorList>
            <person name="Shen Q."/>
            <person name="Zhang L."/>
            <person name="Liao Z."/>
            <person name="Wang S."/>
            <person name="Yan T."/>
            <person name="Shi P."/>
            <person name="Liu M."/>
            <person name="Fu X."/>
            <person name="Pan Q."/>
            <person name="Wang Y."/>
            <person name="Lv Z."/>
            <person name="Lu X."/>
            <person name="Zhang F."/>
            <person name="Jiang W."/>
            <person name="Ma Y."/>
            <person name="Chen M."/>
            <person name="Hao X."/>
            <person name="Li L."/>
            <person name="Tang Y."/>
            <person name="Lv G."/>
            <person name="Zhou Y."/>
            <person name="Sun X."/>
            <person name="Brodelius P.E."/>
            <person name="Rose J.K.C."/>
            <person name="Tang K."/>
        </authorList>
    </citation>
    <scope>NUCLEOTIDE SEQUENCE [LARGE SCALE GENOMIC DNA]</scope>
    <source>
        <strain evidence="11">cv. Huhao1</strain>
        <tissue evidence="10">Leaf</tissue>
    </source>
</reference>
<keyword evidence="5" id="KW-0479">Metal-binding</keyword>
<evidence type="ECO:0000256" key="4">
    <source>
        <dbReference type="ARBA" id="ARBA00022722"/>
    </source>
</evidence>
<organism evidence="10 11">
    <name type="scientific">Artemisia annua</name>
    <name type="common">Sweet wormwood</name>
    <dbReference type="NCBI Taxonomy" id="35608"/>
    <lineage>
        <taxon>Eukaryota</taxon>
        <taxon>Viridiplantae</taxon>
        <taxon>Streptophyta</taxon>
        <taxon>Embryophyta</taxon>
        <taxon>Tracheophyta</taxon>
        <taxon>Spermatophyta</taxon>
        <taxon>Magnoliopsida</taxon>
        <taxon>eudicotyledons</taxon>
        <taxon>Gunneridae</taxon>
        <taxon>Pentapetalae</taxon>
        <taxon>asterids</taxon>
        <taxon>campanulids</taxon>
        <taxon>Asterales</taxon>
        <taxon>Asteraceae</taxon>
        <taxon>Asteroideae</taxon>
        <taxon>Anthemideae</taxon>
        <taxon>Artemisiinae</taxon>
        <taxon>Artemisia</taxon>
    </lineage>
</organism>
<keyword evidence="6" id="KW-0378">Hydrolase</keyword>
<evidence type="ECO:0000259" key="9">
    <source>
        <dbReference type="Pfam" id="PF13359"/>
    </source>
</evidence>
<sequence length="379" mass="43048">MGPIRGSKSFKKSAPLSEPQPSDWWPHFAQRFQGSLKDSTDPQCFESMFKMSTKTFGYICSLVKEEMMVKCANFTDLNGNSFSLYDMVAIALRRLGSGESQQSIGNLVNVKKMTVARLTRRFVDALNVHGLHHLSWPSTEAEMEDIKCQFEKIGGIPNCCGAIDTTHILMSVVSTDPSKKMWFDREKNQTMTLQAIVGPDLRFHNITAGSPGCLTDERILKSSAFFELCNKGERLNGKQRVLSEGNKIEEYIIGNSGFPLLKWLLTPYRGRRLCNSEVKFNEMLLRTHKVANEAFVKLKENWKIIKGVLWRPNKDRLPMIILACCILHNILIDKEDEVQDQLVFSNCRDLAYRPLFCDSDDDQNGSLLRDKIAVHLSTP</sequence>
<dbReference type="InterPro" id="IPR027806">
    <property type="entry name" value="HARBI1_dom"/>
</dbReference>
<dbReference type="PANTHER" id="PTHR22930">
    <property type="match status" value="1"/>
</dbReference>
<proteinExistence type="inferred from homology"/>